<dbReference type="EMBL" id="CAJNNV010024271">
    <property type="protein sequence ID" value="CAE8609286.1"/>
    <property type="molecule type" value="Genomic_DNA"/>
</dbReference>
<feature type="non-terminal residue" evidence="3">
    <location>
        <position position="1"/>
    </location>
</feature>
<dbReference type="PANTHER" id="PTHR45824:SF6">
    <property type="entry name" value="F16L1.9 PROTEIN"/>
    <property type="match status" value="1"/>
</dbReference>
<feature type="transmembrane region" description="Helical" evidence="1">
    <location>
        <begin position="7"/>
        <end position="38"/>
    </location>
</feature>
<dbReference type="AlphaFoldDB" id="A0A813F6S7"/>
<gene>
    <name evidence="3" type="ORF">PGLA1383_LOCUS27113</name>
</gene>
<protein>
    <recommendedName>
        <fullName evidence="2">CRAL/TRIO N-terminal domain-containing protein</fullName>
    </recommendedName>
</protein>
<keyword evidence="1" id="KW-1133">Transmembrane helix</keyword>
<dbReference type="GO" id="GO:0008526">
    <property type="term" value="F:phosphatidylinositol transfer activity"/>
    <property type="evidence" value="ECO:0007669"/>
    <property type="project" value="TreeGrafter"/>
</dbReference>
<proteinExistence type="predicted"/>
<dbReference type="PANTHER" id="PTHR45824">
    <property type="entry name" value="GH16843P"/>
    <property type="match status" value="1"/>
</dbReference>
<evidence type="ECO:0000313" key="3">
    <source>
        <dbReference type="EMBL" id="CAE8609286.1"/>
    </source>
</evidence>
<dbReference type="InterPro" id="IPR052578">
    <property type="entry name" value="PI_Transfer_CRAL-TRIO"/>
</dbReference>
<keyword evidence="1" id="KW-0812">Transmembrane</keyword>
<dbReference type="OrthoDB" id="75724at2759"/>
<accession>A0A813F6S7</accession>
<feature type="domain" description="CRAL/TRIO N-terminal" evidence="2">
    <location>
        <begin position="70"/>
        <end position="117"/>
    </location>
</feature>
<name>A0A813F6S7_POLGL</name>
<keyword evidence="1" id="KW-0472">Membrane</keyword>
<reference evidence="3" key="1">
    <citation type="submission" date="2021-02" db="EMBL/GenBank/DDBJ databases">
        <authorList>
            <person name="Dougan E. K."/>
            <person name="Rhodes N."/>
            <person name="Thang M."/>
            <person name="Chan C."/>
        </authorList>
    </citation>
    <scope>NUCLEOTIDE SEQUENCE</scope>
</reference>
<feature type="non-terminal residue" evidence="3">
    <location>
        <position position="176"/>
    </location>
</feature>
<dbReference type="Proteomes" id="UP000654075">
    <property type="component" value="Unassembled WGS sequence"/>
</dbReference>
<dbReference type="InterPro" id="IPR036865">
    <property type="entry name" value="CRAL-TRIO_dom_sf"/>
</dbReference>
<sequence length="176" mass="19233">AVVRSCVVVVVVAAVLVVVLLLLVCVVVVATVLVVVVVTDAMTLEDASAGPPPVRISLPALRDDQVPQVEELRKLLSAEDVLKARPDASEQAVWSKDSTLQRYMQARQWNLEKAHTMAVATMTWRAQMKPQQIEPQGLRAQVNGKVYVPGCDAWGRPVIIFDSSKEEFSEGTEGQM</sequence>
<organism evidence="3 4">
    <name type="scientific">Polarella glacialis</name>
    <name type="common">Dinoflagellate</name>
    <dbReference type="NCBI Taxonomy" id="89957"/>
    <lineage>
        <taxon>Eukaryota</taxon>
        <taxon>Sar</taxon>
        <taxon>Alveolata</taxon>
        <taxon>Dinophyceae</taxon>
        <taxon>Suessiales</taxon>
        <taxon>Suessiaceae</taxon>
        <taxon>Polarella</taxon>
    </lineage>
</organism>
<evidence type="ECO:0000256" key="1">
    <source>
        <dbReference type="SAM" id="Phobius"/>
    </source>
</evidence>
<dbReference type="Pfam" id="PF03765">
    <property type="entry name" value="CRAL_TRIO_N"/>
    <property type="match status" value="1"/>
</dbReference>
<dbReference type="Gene3D" id="3.40.525.10">
    <property type="entry name" value="CRAL-TRIO lipid binding domain"/>
    <property type="match status" value="1"/>
</dbReference>
<dbReference type="InterPro" id="IPR036273">
    <property type="entry name" value="CRAL/TRIO_N_dom_sf"/>
</dbReference>
<evidence type="ECO:0000259" key="2">
    <source>
        <dbReference type="Pfam" id="PF03765"/>
    </source>
</evidence>
<keyword evidence="4" id="KW-1185">Reference proteome</keyword>
<dbReference type="SUPFAM" id="SSF46938">
    <property type="entry name" value="CRAL/TRIO N-terminal domain"/>
    <property type="match status" value="1"/>
</dbReference>
<evidence type="ECO:0000313" key="4">
    <source>
        <dbReference type="Proteomes" id="UP000654075"/>
    </source>
</evidence>
<dbReference type="InterPro" id="IPR011074">
    <property type="entry name" value="CRAL/TRIO_N_dom"/>
</dbReference>
<comment type="caution">
    <text evidence="3">The sequence shown here is derived from an EMBL/GenBank/DDBJ whole genome shotgun (WGS) entry which is preliminary data.</text>
</comment>